<dbReference type="InterPro" id="IPR036034">
    <property type="entry name" value="PDZ_sf"/>
</dbReference>
<keyword evidence="3" id="KW-0378">Hydrolase</keyword>
<comment type="caution">
    <text evidence="3">The sequence shown here is derived from an EMBL/GenBank/DDBJ whole genome shotgun (WGS) entry which is preliminary data.</text>
</comment>
<protein>
    <submittedName>
        <fullName evidence="3">SpoIVB peptidase</fullName>
        <ecNumber evidence="3">3.4.21.116</ecNumber>
    </submittedName>
</protein>
<dbReference type="InterPro" id="IPR001478">
    <property type="entry name" value="PDZ"/>
</dbReference>
<dbReference type="InterPro" id="IPR008763">
    <property type="entry name" value="Peptidase_S55"/>
</dbReference>
<feature type="domain" description="Peptidase S55" evidence="2">
    <location>
        <begin position="204"/>
        <end position="440"/>
    </location>
</feature>
<evidence type="ECO:0000313" key="4">
    <source>
        <dbReference type="Proteomes" id="UP001524944"/>
    </source>
</evidence>
<evidence type="ECO:0000256" key="1">
    <source>
        <dbReference type="SAM" id="Phobius"/>
    </source>
</evidence>
<evidence type="ECO:0000259" key="2">
    <source>
        <dbReference type="PROSITE" id="PS51494"/>
    </source>
</evidence>
<keyword evidence="4" id="KW-1185">Reference proteome</keyword>
<dbReference type="EMBL" id="JANPWE010000004">
    <property type="protein sequence ID" value="MCR6545806.1"/>
    <property type="molecule type" value="Genomic_DNA"/>
</dbReference>
<dbReference type="SUPFAM" id="SSF50156">
    <property type="entry name" value="PDZ domain-like"/>
    <property type="match status" value="1"/>
</dbReference>
<evidence type="ECO:0000313" key="3">
    <source>
        <dbReference type="EMBL" id="MCR6545806.1"/>
    </source>
</evidence>
<proteinExistence type="predicted"/>
<dbReference type="RefSeq" id="WP_089611077.1">
    <property type="nucleotide sequence ID" value="NZ_CP022121.1"/>
</dbReference>
<dbReference type="Gene3D" id="2.30.42.10">
    <property type="match status" value="1"/>
</dbReference>
<dbReference type="Pfam" id="PF13180">
    <property type="entry name" value="PDZ_2"/>
    <property type="match status" value="1"/>
</dbReference>
<dbReference type="Proteomes" id="UP001524944">
    <property type="component" value="Unassembled WGS sequence"/>
</dbReference>
<organism evidence="3 4">
    <name type="scientific">Dehalobacterium formicoaceticum</name>
    <dbReference type="NCBI Taxonomy" id="51515"/>
    <lineage>
        <taxon>Bacteria</taxon>
        <taxon>Bacillati</taxon>
        <taxon>Bacillota</taxon>
        <taxon>Clostridia</taxon>
        <taxon>Eubacteriales</taxon>
        <taxon>Peptococcaceae</taxon>
        <taxon>Dehalobacterium</taxon>
    </lineage>
</organism>
<dbReference type="NCBIfam" id="TIGR02860">
    <property type="entry name" value="spore_IV_B"/>
    <property type="match status" value="1"/>
</dbReference>
<keyword evidence="1" id="KW-1133">Transmembrane helix</keyword>
<keyword evidence="1" id="KW-0812">Transmembrane</keyword>
<dbReference type="PROSITE" id="PS51494">
    <property type="entry name" value="SPOIVB"/>
    <property type="match status" value="1"/>
</dbReference>
<keyword evidence="1" id="KW-0472">Membrane</keyword>
<gene>
    <name evidence="3" type="primary">spoIVB</name>
    <name evidence="3" type="ORF">NVS47_09840</name>
</gene>
<dbReference type="EC" id="3.4.21.116" evidence="3"/>
<sequence length="452" mass="49232">MPPQPRILQKVLLLIIIFSTSFTTAFYSYFLLPSEQKLSVGDALNLPQLLTPGIDHHLSVYVESNKNNVLKINGYPVTQKIYKYNGEQAVVTEPGQLNLSLKLFGVIPIKNMMVDVLPEIEVIPGGHSVGVMLQTEGIMAVGHAPVYRNDGTYAYPAKEAGIELGDNILAINDSKIKNEKNAAELIHQFGAKGTLKLLVRRDGKEKIISVEPEFCQDTKTYRIGLYIRDNAAGVGTITFYEPKGKKYGALGHMIADLDTVDQAEKGRIVKADIQGIKPGKKGDPGEKIGLFDGKELEGNIEINSNFGIFGKLEEPLVNPFFKNGISIALSNQISEGPAEIITVIAGDKLEKFDIEIERVLPQHQPTGKGLIIQITDPKLLKATGGIIQGMSGSPIIQGGKLVGAVTHVFVNDPTKGYGCLAEWMILEAGIVHKEAASFPEIMTKSPVFMFNL</sequence>
<reference evidence="3 4" key="1">
    <citation type="submission" date="2022-08" db="EMBL/GenBank/DDBJ databases">
        <title>Proteogenomics of the novel Dehalobacterium formicoaceticum strain EZ94 highlights a key role of methyltransferases during anaerobic dichloromethane degradation.</title>
        <authorList>
            <person name="Wasmund K."/>
        </authorList>
    </citation>
    <scope>NUCLEOTIDE SEQUENCE [LARGE SCALE GENOMIC DNA]</scope>
    <source>
        <strain evidence="3 4">EZ94</strain>
    </source>
</reference>
<accession>A0ABT1Y5P8</accession>
<name>A0ABT1Y5P8_9FIRM</name>
<feature type="transmembrane region" description="Helical" evidence="1">
    <location>
        <begin position="12"/>
        <end position="32"/>
    </location>
</feature>
<dbReference type="GO" id="GO:0016787">
    <property type="term" value="F:hydrolase activity"/>
    <property type="evidence" value="ECO:0007669"/>
    <property type="project" value="UniProtKB-KW"/>
</dbReference>
<dbReference type="InterPro" id="IPR014219">
    <property type="entry name" value="SpoIVB"/>
</dbReference>
<dbReference type="Pfam" id="PF05580">
    <property type="entry name" value="Peptidase_S55"/>
    <property type="match status" value="1"/>
</dbReference>